<dbReference type="Gene3D" id="3.40.50.150">
    <property type="entry name" value="Vaccinia Virus protein VP39"/>
    <property type="match status" value="1"/>
</dbReference>
<organism evidence="1 2">
    <name type="scientific">Actinophytocola xinjiangensis</name>
    <dbReference type="NCBI Taxonomy" id="485602"/>
    <lineage>
        <taxon>Bacteria</taxon>
        <taxon>Bacillati</taxon>
        <taxon>Actinomycetota</taxon>
        <taxon>Actinomycetes</taxon>
        <taxon>Pseudonocardiales</taxon>
        <taxon>Pseudonocardiaceae</taxon>
    </lineage>
</organism>
<dbReference type="Pfam" id="PF04672">
    <property type="entry name" value="Methyltransf_19"/>
    <property type="match status" value="1"/>
</dbReference>
<sequence>MAQQTDWVPTTVDLEKPSAARSYDYLLDGNHNFAVDRAFVEKMLAVQPEVKRFAQVNRAFLRRAVLFMLDQGIRQFLDLGSGIPTVGNVHEIAQEIDPATRVVYVDNEHVAVAHSQLILKDNENAAMVHADIVKPLLVLQDPRTRQLLDFDQPIGILAITIGHYVLTEHDPDGVFGAYRDAVCPGSCLAITHLTNDFLELTNVTEGMKQSQNRIMARDRDEVTALFGDFELVEPGLVTTSQWRPERASDAQTPDKDGLYAGVARKV</sequence>
<gene>
    <name evidence="1" type="ORF">BLA60_31560</name>
</gene>
<dbReference type="InterPro" id="IPR006764">
    <property type="entry name" value="SAM_dep_MeTrfase_SAV2177_type"/>
</dbReference>
<dbReference type="Proteomes" id="UP000185696">
    <property type="component" value="Unassembled WGS sequence"/>
</dbReference>
<name>A0A7Z0WG57_9PSEU</name>
<dbReference type="RefSeq" id="WP_075136686.1">
    <property type="nucleotide sequence ID" value="NZ_MSIF01000021.1"/>
</dbReference>
<reference evidence="1 2" key="1">
    <citation type="submission" date="2016-12" db="EMBL/GenBank/DDBJ databases">
        <title>The draft genome sequence of Actinophytocola xinjiangensis.</title>
        <authorList>
            <person name="Wang W."/>
            <person name="Yuan L."/>
        </authorList>
    </citation>
    <scope>NUCLEOTIDE SEQUENCE [LARGE SCALE GENOMIC DNA]</scope>
    <source>
        <strain evidence="1 2">CGMCC 4.4663</strain>
    </source>
</reference>
<accession>A0A7Z0WG57</accession>
<protein>
    <recommendedName>
        <fullName evidence="3">S-adenosyl methyltransferase</fullName>
    </recommendedName>
</protein>
<evidence type="ECO:0008006" key="3">
    <source>
        <dbReference type="Google" id="ProtNLM"/>
    </source>
</evidence>
<dbReference type="OrthoDB" id="3516042at2"/>
<dbReference type="SUPFAM" id="SSF53335">
    <property type="entry name" value="S-adenosyl-L-methionine-dependent methyltransferases"/>
    <property type="match status" value="1"/>
</dbReference>
<keyword evidence="2" id="KW-1185">Reference proteome</keyword>
<dbReference type="EMBL" id="MSIF01000021">
    <property type="protein sequence ID" value="OLF06505.1"/>
    <property type="molecule type" value="Genomic_DNA"/>
</dbReference>
<dbReference type="InterPro" id="IPR029063">
    <property type="entry name" value="SAM-dependent_MTases_sf"/>
</dbReference>
<dbReference type="PIRSF" id="PIRSF017393">
    <property type="entry name" value="MTase_SAV2177"/>
    <property type="match status" value="1"/>
</dbReference>
<comment type="caution">
    <text evidence="1">The sequence shown here is derived from an EMBL/GenBank/DDBJ whole genome shotgun (WGS) entry which is preliminary data.</text>
</comment>
<evidence type="ECO:0000313" key="2">
    <source>
        <dbReference type="Proteomes" id="UP000185696"/>
    </source>
</evidence>
<proteinExistence type="predicted"/>
<dbReference type="AlphaFoldDB" id="A0A7Z0WG57"/>
<evidence type="ECO:0000313" key="1">
    <source>
        <dbReference type="EMBL" id="OLF06505.1"/>
    </source>
</evidence>